<dbReference type="Gene3D" id="1.10.357.10">
    <property type="entry name" value="Tetracycline Repressor, domain 2"/>
    <property type="match status" value="1"/>
</dbReference>
<evidence type="ECO:0000259" key="5">
    <source>
        <dbReference type="PROSITE" id="PS50977"/>
    </source>
</evidence>
<evidence type="ECO:0000256" key="1">
    <source>
        <dbReference type="ARBA" id="ARBA00023015"/>
    </source>
</evidence>
<sequence>MTTTHHTRRELNKARTREALLDALRTQLAQRGLTELNVEEIAEAADVSRRTFFNYFPSVEAALSEAISVPIGHMASMLGDRPADEPPLVAVRRVVEESPLPQQMLRWVSNVRCSFTERQGFAVNVWAYHRELLEEILRERLGDSDALAVSSLAGTIMAVFDATERVWFTPDAEVDEEATARFNVLLCRGLELAASGWTHASEPRAST</sequence>
<dbReference type="SUPFAM" id="SSF46689">
    <property type="entry name" value="Homeodomain-like"/>
    <property type="match status" value="1"/>
</dbReference>
<keyword evidence="3" id="KW-0804">Transcription</keyword>
<dbReference type="EMBL" id="CP099490">
    <property type="protein sequence ID" value="USQ77771.1"/>
    <property type="molecule type" value="Genomic_DNA"/>
</dbReference>
<dbReference type="InterPro" id="IPR001647">
    <property type="entry name" value="HTH_TetR"/>
</dbReference>
<feature type="DNA-binding region" description="H-T-H motif" evidence="4">
    <location>
        <begin position="37"/>
        <end position="56"/>
    </location>
</feature>
<proteinExistence type="predicted"/>
<evidence type="ECO:0000313" key="6">
    <source>
        <dbReference type="EMBL" id="USQ77771.1"/>
    </source>
</evidence>
<organism evidence="6 7">
    <name type="scientific">Ornithinimicrobium cryptoxanthini</name>
    <dbReference type="NCBI Taxonomy" id="2934161"/>
    <lineage>
        <taxon>Bacteria</taxon>
        <taxon>Bacillati</taxon>
        <taxon>Actinomycetota</taxon>
        <taxon>Actinomycetes</taxon>
        <taxon>Micrococcales</taxon>
        <taxon>Ornithinimicrobiaceae</taxon>
        <taxon>Ornithinimicrobium</taxon>
    </lineage>
</organism>
<keyword evidence="1" id="KW-0805">Transcription regulation</keyword>
<dbReference type="PROSITE" id="PS50977">
    <property type="entry name" value="HTH_TETR_2"/>
    <property type="match status" value="1"/>
</dbReference>
<protein>
    <submittedName>
        <fullName evidence="6">TetR/AcrR family transcriptional regulator</fullName>
    </submittedName>
</protein>
<reference evidence="6" key="1">
    <citation type="submission" date="2022-06" db="EMBL/GenBank/DDBJ databases">
        <title>Ornithinimicrobium JY.X270.</title>
        <authorList>
            <person name="Huang Y."/>
        </authorList>
    </citation>
    <scope>NUCLEOTIDE SEQUENCE</scope>
    <source>
        <strain evidence="6">JY.X270</strain>
    </source>
</reference>
<dbReference type="InterPro" id="IPR009057">
    <property type="entry name" value="Homeodomain-like_sf"/>
</dbReference>
<evidence type="ECO:0000256" key="3">
    <source>
        <dbReference type="ARBA" id="ARBA00023163"/>
    </source>
</evidence>
<evidence type="ECO:0000313" key="7">
    <source>
        <dbReference type="Proteomes" id="UP001056535"/>
    </source>
</evidence>
<feature type="domain" description="HTH tetR-type" evidence="5">
    <location>
        <begin position="14"/>
        <end position="74"/>
    </location>
</feature>
<evidence type="ECO:0000256" key="2">
    <source>
        <dbReference type="ARBA" id="ARBA00023125"/>
    </source>
</evidence>
<dbReference type="InterPro" id="IPR050109">
    <property type="entry name" value="HTH-type_TetR-like_transc_reg"/>
</dbReference>
<dbReference type="Pfam" id="PF00440">
    <property type="entry name" value="TetR_N"/>
    <property type="match status" value="1"/>
</dbReference>
<dbReference type="PANTHER" id="PTHR30055:SF238">
    <property type="entry name" value="MYCOFACTOCIN BIOSYNTHESIS TRANSCRIPTIONAL REGULATOR MFTR-RELATED"/>
    <property type="match status" value="1"/>
</dbReference>
<dbReference type="RefSeq" id="WP_252623331.1">
    <property type="nucleotide sequence ID" value="NZ_CP099490.1"/>
</dbReference>
<evidence type="ECO:0000256" key="4">
    <source>
        <dbReference type="PROSITE-ProRule" id="PRU00335"/>
    </source>
</evidence>
<dbReference type="PANTHER" id="PTHR30055">
    <property type="entry name" value="HTH-TYPE TRANSCRIPTIONAL REGULATOR RUTR"/>
    <property type="match status" value="1"/>
</dbReference>
<name>A0ABY4YLV3_9MICO</name>
<dbReference type="Proteomes" id="UP001056535">
    <property type="component" value="Chromosome"/>
</dbReference>
<keyword evidence="7" id="KW-1185">Reference proteome</keyword>
<gene>
    <name evidence="6" type="ORF">NF557_07710</name>
</gene>
<accession>A0ABY4YLV3</accession>
<keyword evidence="2 4" id="KW-0238">DNA-binding</keyword>